<dbReference type="GO" id="GO:0008193">
    <property type="term" value="F:tRNA guanylyltransferase activity"/>
    <property type="evidence" value="ECO:0007669"/>
    <property type="project" value="UniProtKB-UniRule"/>
</dbReference>
<protein>
    <recommendedName>
        <fullName evidence="4 14">tRNA(His) guanylyltransferase</fullName>
        <ecNumber evidence="3 14">2.7.7.79</ecNumber>
    </recommendedName>
    <alternativeName>
        <fullName evidence="12 14">tRNA-histidine guanylyltransferase</fullName>
    </alternativeName>
</protein>
<feature type="domain" description="tRNAHis guanylyltransferase catalytic" evidence="18">
    <location>
        <begin position="6"/>
        <end position="140"/>
    </location>
</feature>
<dbReference type="EC" id="2.7.7.79" evidence="3 14"/>
<keyword evidence="21" id="KW-1185">Reference proteome</keyword>
<dbReference type="PANTHER" id="PTHR12729:SF6">
    <property type="entry name" value="TRNA(HIS) GUANYLYLTRANSFERASE-RELATED"/>
    <property type="match status" value="1"/>
</dbReference>
<dbReference type="InterPro" id="IPR038469">
    <property type="entry name" value="tRNAHis_GuaTrfase_Thg1_sf"/>
</dbReference>
<evidence type="ECO:0000256" key="3">
    <source>
        <dbReference type="ARBA" id="ARBA00012511"/>
    </source>
</evidence>
<keyword evidence="7 14" id="KW-0548">Nucleotidyltransferase</keyword>
<evidence type="ECO:0000256" key="6">
    <source>
        <dbReference type="ARBA" id="ARBA00022694"/>
    </source>
</evidence>
<proteinExistence type="inferred from homology"/>
<comment type="similarity">
    <text evidence="2 14">Belongs to the tRNA(His) guanylyltransferase family.</text>
</comment>
<dbReference type="Pfam" id="PF14413">
    <property type="entry name" value="Thg1C"/>
    <property type="match status" value="1"/>
</dbReference>
<name>A0AAD6NN80_DREDA</name>
<evidence type="ECO:0000256" key="2">
    <source>
        <dbReference type="ARBA" id="ARBA00010113"/>
    </source>
</evidence>
<evidence type="ECO:0000256" key="12">
    <source>
        <dbReference type="ARBA" id="ARBA00032480"/>
    </source>
</evidence>
<evidence type="ECO:0000256" key="11">
    <source>
        <dbReference type="ARBA" id="ARBA00023134"/>
    </source>
</evidence>
<dbReference type="GO" id="GO:0006400">
    <property type="term" value="P:tRNA modification"/>
    <property type="evidence" value="ECO:0007669"/>
    <property type="project" value="UniProtKB-UniRule"/>
</dbReference>
<feature type="binding site" evidence="16">
    <location>
        <position position="80"/>
    </location>
    <ligand>
        <name>Mg(2+)</name>
        <dbReference type="ChEBI" id="CHEBI:18420"/>
        <label>1</label>
        <note>catalytic</note>
    </ligand>
</feature>
<feature type="binding site" evidence="16">
    <location>
        <position position="32"/>
    </location>
    <ligand>
        <name>Mg(2+)</name>
        <dbReference type="ChEBI" id="CHEBI:18420"/>
        <label>1</label>
        <note>catalytic</note>
    </ligand>
</feature>
<dbReference type="GO" id="GO:0005525">
    <property type="term" value="F:GTP binding"/>
    <property type="evidence" value="ECO:0007669"/>
    <property type="project" value="UniProtKB-UniRule"/>
</dbReference>
<feature type="domain" description="Thg1 C-terminal" evidence="19">
    <location>
        <begin position="143"/>
        <end position="288"/>
    </location>
</feature>
<evidence type="ECO:0000259" key="18">
    <source>
        <dbReference type="Pfam" id="PF04446"/>
    </source>
</evidence>
<evidence type="ECO:0000313" key="20">
    <source>
        <dbReference type="EMBL" id="KAJ6264532.1"/>
    </source>
</evidence>
<feature type="binding site" evidence="16">
    <location>
        <position position="31"/>
    </location>
    <ligand>
        <name>Mg(2+)</name>
        <dbReference type="ChEBI" id="CHEBI:18420"/>
        <label>1</label>
        <note>catalytic</note>
    </ligand>
</feature>
<dbReference type="PANTHER" id="PTHR12729">
    <property type="entry name" value="TRNA(HIS) GUANYLYLTRANSFERASE-RELATED"/>
    <property type="match status" value="1"/>
</dbReference>
<evidence type="ECO:0000256" key="4">
    <source>
        <dbReference type="ARBA" id="ARBA00015443"/>
    </source>
</evidence>
<dbReference type="AlphaFoldDB" id="A0AAD6NN80"/>
<sequence length="314" mass="35912">MANSKFEYVRHFELATTSHLLPNTHIIIRIDGRAFTRFTTAHGFTKPNDPRALHLMNACASAVLTDLGGGAISLAYGCSDEFSFLLRRECDLFDRREAKLVTTVVSIFTAHYVALWPQYFPDMPLQRPLPSFDGRAVCYPTVQNVRDYFSWRQADCHINNLYNTSFWALIQKGEMSAQEAEQTLAGTLAKDKHEIMFSRFKINYNNEDAMYRKGSVIYRNLTTDTQYGAVPEAAEEGKSDDPKEGSEVPTPQTQSLEAMKGKSRTQQKREAKKLAKAEIVIEHVDIIKDDFWEKRPWIVHWALGRRNEYAGTEQ</sequence>
<evidence type="ECO:0000256" key="16">
    <source>
        <dbReference type="PIRSR" id="PIRSR028980-2"/>
    </source>
</evidence>
<evidence type="ECO:0000259" key="19">
    <source>
        <dbReference type="Pfam" id="PF14413"/>
    </source>
</evidence>
<dbReference type="InterPro" id="IPR024956">
    <property type="entry name" value="tRNAHis_GuaTrfase_cat"/>
</dbReference>
<keyword evidence="8 14" id="KW-0479">Metal-binding</keyword>
<accession>A0AAD6NN80</accession>
<comment type="function">
    <text evidence="1 14">Adds a GMP to the 5'-end of tRNA(His) after transcription and RNase P cleavage.</text>
</comment>
<evidence type="ECO:0000256" key="1">
    <source>
        <dbReference type="ARBA" id="ARBA00002939"/>
    </source>
</evidence>
<feature type="binding site" evidence="16">
    <location>
        <position position="31"/>
    </location>
    <ligand>
        <name>Mg(2+)</name>
        <dbReference type="ChEBI" id="CHEBI:18420"/>
        <label>2</label>
        <note>catalytic</note>
    </ligand>
</feature>
<keyword evidence="6 14" id="KW-0819">tRNA processing</keyword>
<evidence type="ECO:0000256" key="5">
    <source>
        <dbReference type="ARBA" id="ARBA00022679"/>
    </source>
</evidence>
<keyword evidence="5 14" id="KW-0808">Transferase</keyword>
<evidence type="ECO:0000256" key="8">
    <source>
        <dbReference type="ARBA" id="ARBA00022723"/>
    </source>
</evidence>
<comment type="caution">
    <text evidence="20">The sequence shown here is derived from an EMBL/GenBank/DDBJ whole genome shotgun (WGS) entry which is preliminary data.</text>
</comment>
<dbReference type="EMBL" id="JAQGDS010000001">
    <property type="protein sequence ID" value="KAJ6264532.1"/>
    <property type="molecule type" value="Genomic_DNA"/>
</dbReference>
<feature type="region of interest" description="Disordered" evidence="17">
    <location>
        <begin position="232"/>
        <end position="273"/>
    </location>
</feature>
<keyword evidence="9 14" id="KW-0547">Nucleotide-binding</keyword>
<dbReference type="FunFam" id="3.30.70.3000:FF:000001">
    <property type="entry name" value="tRNA(His) guanylyltransferase"/>
    <property type="match status" value="1"/>
</dbReference>
<dbReference type="Proteomes" id="UP001221413">
    <property type="component" value="Unassembled WGS sequence"/>
</dbReference>
<reference evidence="20" key="1">
    <citation type="submission" date="2023-01" db="EMBL/GenBank/DDBJ databases">
        <title>The chitinases involved in constricting ring structure development in the nematode-trapping fungus Drechslerella dactyloides.</title>
        <authorList>
            <person name="Wang R."/>
            <person name="Zhang L."/>
            <person name="Tang P."/>
            <person name="Li S."/>
            <person name="Liang L."/>
        </authorList>
    </citation>
    <scope>NUCLEOTIDE SEQUENCE</scope>
    <source>
        <strain evidence="20">YMF1.00031</strain>
    </source>
</reference>
<comment type="cofactor">
    <cofactor evidence="16">
        <name>Mg(2+)</name>
        <dbReference type="ChEBI" id="CHEBI:18420"/>
    </cofactor>
    <text evidence="16">Binds 2 magnesium ions per subunit.</text>
</comment>
<evidence type="ECO:0000256" key="17">
    <source>
        <dbReference type="SAM" id="MobiDB-lite"/>
    </source>
</evidence>
<evidence type="ECO:0000256" key="15">
    <source>
        <dbReference type="PIRSR" id="PIRSR028980-1"/>
    </source>
</evidence>
<feature type="compositionally biased region" description="Basic and acidic residues" evidence="17">
    <location>
        <begin position="235"/>
        <end position="246"/>
    </location>
</feature>
<evidence type="ECO:0000313" key="21">
    <source>
        <dbReference type="Proteomes" id="UP001221413"/>
    </source>
</evidence>
<dbReference type="InterPro" id="IPR007537">
    <property type="entry name" value="tRNAHis_GuaTrfase_Thg1"/>
</dbReference>
<keyword evidence="10 14" id="KW-0460">Magnesium</keyword>
<dbReference type="Pfam" id="PF04446">
    <property type="entry name" value="Thg1"/>
    <property type="match status" value="1"/>
</dbReference>
<keyword evidence="11 14" id="KW-0342">GTP-binding</keyword>
<organism evidence="20 21">
    <name type="scientific">Drechslerella dactyloides</name>
    <name type="common">Nematode-trapping fungus</name>
    <name type="synonym">Arthrobotrys dactyloides</name>
    <dbReference type="NCBI Taxonomy" id="74499"/>
    <lineage>
        <taxon>Eukaryota</taxon>
        <taxon>Fungi</taxon>
        <taxon>Dikarya</taxon>
        <taxon>Ascomycota</taxon>
        <taxon>Pezizomycotina</taxon>
        <taxon>Orbiliomycetes</taxon>
        <taxon>Orbiliales</taxon>
        <taxon>Orbiliaceae</taxon>
        <taxon>Drechslerella</taxon>
    </lineage>
</organism>
<dbReference type="GO" id="GO:0000287">
    <property type="term" value="F:magnesium ion binding"/>
    <property type="evidence" value="ECO:0007669"/>
    <property type="project" value="UniProtKB-UniRule"/>
</dbReference>
<dbReference type="InterPro" id="IPR025845">
    <property type="entry name" value="Thg1_C_dom"/>
</dbReference>
<dbReference type="Gene3D" id="3.30.70.3000">
    <property type="match status" value="1"/>
</dbReference>
<evidence type="ECO:0000256" key="10">
    <source>
        <dbReference type="ARBA" id="ARBA00022842"/>
    </source>
</evidence>
<evidence type="ECO:0000256" key="7">
    <source>
        <dbReference type="ARBA" id="ARBA00022695"/>
    </source>
</evidence>
<evidence type="ECO:0000256" key="13">
    <source>
        <dbReference type="ARBA" id="ARBA00047281"/>
    </source>
</evidence>
<evidence type="ECO:0000256" key="14">
    <source>
        <dbReference type="PIRNR" id="PIRNR028980"/>
    </source>
</evidence>
<gene>
    <name evidence="20" type="ORF">Dda_0679</name>
</gene>
<feature type="binding site" evidence="15">
    <location>
        <begin position="79"/>
        <end position="80"/>
    </location>
    <ligand>
        <name>GTP</name>
        <dbReference type="ChEBI" id="CHEBI:37565"/>
    </ligand>
</feature>
<dbReference type="PIRSF" id="PIRSF028980">
    <property type="entry name" value="tRNAHis_guanylyltransferase"/>
    <property type="match status" value="1"/>
</dbReference>
<comment type="catalytic activity">
    <reaction evidence="13 14">
        <text>a 5'-end ribonucleotide-tRNA(His) + GTP + ATP + H2O = a 5'-end phospho-guanosine-ribonucleotide-tRNA(His) + AMP + 2 diphosphate + H(+)</text>
        <dbReference type="Rhea" id="RHEA:54564"/>
        <dbReference type="Rhea" id="RHEA-COMP:14193"/>
        <dbReference type="Rhea" id="RHEA-COMP:14917"/>
        <dbReference type="ChEBI" id="CHEBI:15377"/>
        <dbReference type="ChEBI" id="CHEBI:15378"/>
        <dbReference type="ChEBI" id="CHEBI:30616"/>
        <dbReference type="ChEBI" id="CHEBI:33019"/>
        <dbReference type="ChEBI" id="CHEBI:37565"/>
        <dbReference type="ChEBI" id="CHEBI:138282"/>
        <dbReference type="ChEBI" id="CHEBI:141847"/>
        <dbReference type="ChEBI" id="CHEBI:456215"/>
        <dbReference type="EC" id="2.7.7.79"/>
    </reaction>
</comment>
<feature type="binding site" evidence="16">
    <location>
        <position position="80"/>
    </location>
    <ligand>
        <name>Mg(2+)</name>
        <dbReference type="ChEBI" id="CHEBI:18420"/>
        <label>2</label>
        <note>catalytic</note>
    </ligand>
</feature>
<evidence type="ECO:0000256" key="9">
    <source>
        <dbReference type="ARBA" id="ARBA00022741"/>
    </source>
</evidence>